<sequence length="107" mass="12977">MKSHKSQIFPRMILFNGYCQNSNDLHMIDVKFSFNKETYLVMKYKRTIALKISLFLHNKRDKFVQYKGINLDLKRKIIVFFEINKPNLQLNKSFKNEYRGLVWINKI</sequence>
<dbReference type="EMBL" id="CT868400">
    <property type="protein sequence ID" value="CAK81365.1"/>
    <property type="molecule type" value="Genomic_DNA"/>
</dbReference>
<accession>A0DE98</accession>
<name>A0DE98_PARTE</name>
<dbReference type="HOGENOM" id="CLU_2215072_0_0_1"/>
<evidence type="ECO:0000313" key="2">
    <source>
        <dbReference type="Proteomes" id="UP000000600"/>
    </source>
</evidence>
<dbReference type="AlphaFoldDB" id="A0DE98"/>
<organism evidence="1 2">
    <name type="scientific">Paramecium tetraurelia</name>
    <dbReference type="NCBI Taxonomy" id="5888"/>
    <lineage>
        <taxon>Eukaryota</taxon>
        <taxon>Sar</taxon>
        <taxon>Alveolata</taxon>
        <taxon>Ciliophora</taxon>
        <taxon>Intramacronucleata</taxon>
        <taxon>Oligohymenophorea</taxon>
        <taxon>Peniculida</taxon>
        <taxon>Parameciidae</taxon>
        <taxon>Paramecium</taxon>
    </lineage>
</organism>
<gene>
    <name evidence="1" type="ORF">GSPATT00039449001</name>
</gene>
<dbReference type="RefSeq" id="XP_001448762.1">
    <property type="nucleotide sequence ID" value="XM_001448725.1"/>
</dbReference>
<dbReference type="GeneID" id="5034547"/>
<protein>
    <submittedName>
        <fullName evidence="1">Uncharacterized protein</fullName>
    </submittedName>
</protein>
<evidence type="ECO:0000313" key="1">
    <source>
        <dbReference type="EMBL" id="CAK81365.1"/>
    </source>
</evidence>
<keyword evidence="2" id="KW-1185">Reference proteome</keyword>
<dbReference type="KEGG" id="ptm:GSPATT00039449001"/>
<proteinExistence type="predicted"/>
<dbReference type="InParanoid" id="A0DE98"/>
<reference evidence="1 2" key="1">
    <citation type="journal article" date="2006" name="Nature">
        <title>Global trends of whole-genome duplications revealed by the ciliate Paramecium tetraurelia.</title>
        <authorList>
            <consortium name="Genoscope"/>
            <person name="Aury J.-M."/>
            <person name="Jaillon O."/>
            <person name="Duret L."/>
            <person name="Noel B."/>
            <person name="Jubin C."/>
            <person name="Porcel B.M."/>
            <person name="Segurens B."/>
            <person name="Daubin V."/>
            <person name="Anthouard V."/>
            <person name="Aiach N."/>
            <person name="Arnaiz O."/>
            <person name="Billaut A."/>
            <person name="Beisson J."/>
            <person name="Blanc I."/>
            <person name="Bouhouche K."/>
            <person name="Camara F."/>
            <person name="Duharcourt S."/>
            <person name="Guigo R."/>
            <person name="Gogendeau D."/>
            <person name="Katinka M."/>
            <person name="Keller A.-M."/>
            <person name="Kissmehl R."/>
            <person name="Klotz C."/>
            <person name="Koll F."/>
            <person name="Le Moue A."/>
            <person name="Lepere C."/>
            <person name="Malinsky S."/>
            <person name="Nowacki M."/>
            <person name="Nowak J.K."/>
            <person name="Plattner H."/>
            <person name="Poulain J."/>
            <person name="Ruiz F."/>
            <person name="Serrano V."/>
            <person name="Zagulski M."/>
            <person name="Dessen P."/>
            <person name="Betermier M."/>
            <person name="Weissenbach J."/>
            <person name="Scarpelli C."/>
            <person name="Schachter V."/>
            <person name="Sperling L."/>
            <person name="Meyer E."/>
            <person name="Cohen J."/>
            <person name="Wincker P."/>
        </authorList>
    </citation>
    <scope>NUCLEOTIDE SEQUENCE [LARGE SCALE GENOMIC DNA]</scope>
    <source>
        <strain evidence="1 2">Stock d4-2</strain>
    </source>
</reference>
<dbReference type="Proteomes" id="UP000000600">
    <property type="component" value="Unassembled WGS sequence"/>
</dbReference>